<protein>
    <submittedName>
        <fullName evidence="2">Uncharacterized protein</fullName>
    </submittedName>
</protein>
<organism evidence="2 3">
    <name type="scientific">Vespula pensylvanica</name>
    <name type="common">Western yellow jacket</name>
    <name type="synonym">Wasp</name>
    <dbReference type="NCBI Taxonomy" id="30213"/>
    <lineage>
        <taxon>Eukaryota</taxon>
        <taxon>Metazoa</taxon>
        <taxon>Ecdysozoa</taxon>
        <taxon>Arthropoda</taxon>
        <taxon>Hexapoda</taxon>
        <taxon>Insecta</taxon>
        <taxon>Pterygota</taxon>
        <taxon>Neoptera</taxon>
        <taxon>Endopterygota</taxon>
        <taxon>Hymenoptera</taxon>
        <taxon>Apocrita</taxon>
        <taxon>Aculeata</taxon>
        <taxon>Vespoidea</taxon>
        <taxon>Vespidae</taxon>
        <taxon>Vespinae</taxon>
        <taxon>Vespula</taxon>
    </lineage>
</organism>
<keyword evidence="3" id="KW-1185">Reference proteome</keyword>
<sequence length="195" mass="22481">MVDATGFKDAAIYGSRSALRMIFNAKIDRSVGFEQSIRIAFDPNTDSITFSFRSYECDRNHRLDCEFFGMARLSHGHLVKFVIPPCNEHGVRESRLGKPTKLIDKSLKVLTLLKGKILLKNIDPNSFNDDLSKRTPLTKLPKSMFDSWRTAKRTTVSGRCDNSSFNFAEETHGRGEQEEKEEELSWWKKDRKKDR</sequence>
<comment type="caution">
    <text evidence="2">The sequence shown here is derived from an EMBL/GenBank/DDBJ whole genome shotgun (WGS) entry which is preliminary data.</text>
</comment>
<dbReference type="AlphaFoldDB" id="A0A834U8U6"/>
<evidence type="ECO:0000313" key="3">
    <source>
        <dbReference type="Proteomes" id="UP000600918"/>
    </source>
</evidence>
<proteinExistence type="predicted"/>
<evidence type="ECO:0000313" key="2">
    <source>
        <dbReference type="EMBL" id="KAF7422012.1"/>
    </source>
</evidence>
<dbReference type="EMBL" id="JACSDY010000008">
    <property type="protein sequence ID" value="KAF7422012.1"/>
    <property type="molecule type" value="Genomic_DNA"/>
</dbReference>
<gene>
    <name evidence="2" type="ORF">H0235_009848</name>
</gene>
<reference evidence="2" key="1">
    <citation type="journal article" date="2020" name="G3 (Bethesda)">
        <title>High-Quality Assemblies for Three Invasive Social Wasps from the &lt;i&gt;Vespula&lt;/i&gt; Genus.</title>
        <authorList>
            <person name="Harrop T.W.R."/>
            <person name="Guhlin J."/>
            <person name="McLaughlin G.M."/>
            <person name="Permina E."/>
            <person name="Stockwell P."/>
            <person name="Gilligan J."/>
            <person name="Le Lec M.F."/>
            <person name="Gruber M.A.M."/>
            <person name="Quinn O."/>
            <person name="Lovegrove M."/>
            <person name="Duncan E.J."/>
            <person name="Remnant E.J."/>
            <person name="Van Eeckhoven J."/>
            <person name="Graham B."/>
            <person name="Knapp R.A."/>
            <person name="Langford K.W."/>
            <person name="Kronenberg Z."/>
            <person name="Press M.O."/>
            <person name="Eacker S.M."/>
            <person name="Wilson-Rankin E.E."/>
            <person name="Purcell J."/>
            <person name="Lester P.J."/>
            <person name="Dearden P.K."/>
        </authorList>
    </citation>
    <scope>NUCLEOTIDE SEQUENCE</scope>
    <source>
        <strain evidence="2">Volc-1</strain>
    </source>
</reference>
<feature type="compositionally biased region" description="Basic and acidic residues" evidence="1">
    <location>
        <begin position="169"/>
        <end position="188"/>
    </location>
</feature>
<name>A0A834U8U6_VESPE</name>
<feature type="region of interest" description="Disordered" evidence="1">
    <location>
        <begin position="165"/>
        <end position="195"/>
    </location>
</feature>
<accession>A0A834U8U6</accession>
<dbReference type="Proteomes" id="UP000600918">
    <property type="component" value="Unassembled WGS sequence"/>
</dbReference>
<evidence type="ECO:0000256" key="1">
    <source>
        <dbReference type="SAM" id="MobiDB-lite"/>
    </source>
</evidence>